<dbReference type="Gene3D" id="3.40.50.150">
    <property type="entry name" value="Vaccinia Virus protein VP39"/>
    <property type="match status" value="1"/>
</dbReference>
<dbReference type="GO" id="GO:0008168">
    <property type="term" value="F:methyltransferase activity"/>
    <property type="evidence" value="ECO:0007669"/>
    <property type="project" value="UniProtKB-KW"/>
</dbReference>
<protein>
    <submittedName>
        <fullName evidence="3">Class I SAM-dependent methyltransferase</fullName>
        <ecNumber evidence="3">2.1.-.-</ecNumber>
    </submittedName>
</protein>
<dbReference type="EC" id="2.1.-.-" evidence="3"/>
<evidence type="ECO:0000259" key="2">
    <source>
        <dbReference type="Pfam" id="PF08242"/>
    </source>
</evidence>
<gene>
    <name evidence="3" type="ORF">SHK19_13515</name>
</gene>
<evidence type="ECO:0000313" key="4">
    <source>
        <dbReference type="Proteomes" id="UP001327225"/>
    </source>
</evidence>
<feature type="domain" description="Methyltransferase type 12" evidence="2">
    <location>
        <begin position="65"/>
        <end position="153"/>
    </location>
</feature>
<dbReference type="Proteomes" id="UP001327225">
    <property type="component" value="Chromosome"/>
</dbReference>
<dbReference type="CDD" id="cd02440">
    <property type="entry name" value="AdoMet_MTases"/>
    <property type="match status" value="1"/>
</dbReference>
<keyword evidence="3" id="KW-0489">Methyltransferase</keyword>
<feature type="region of interest" description="Disordered" evidence="1">
    <location>
        <begin position="1"/>
        <end position="23"/>
    </location>
</feature>
<dbReference type="SUPFAM" id="SSF53335">
    <property type="entry name" value="S-adenosyl-L-methionine-dependent methyltransferases"/>
    <property type="match status" value="1"/>
</dbReference>
<proteinExistence type="predicted"/>
<evidence type="ECO:0000256" key="1">
    <source>
        <dbReference type="SAM" id="MobiDB-lite"/>
    </source>
</evidence>
<sequence>MTPGRRIPEPQDSSDSANRRTVDSYERIAREYADDTAPDSSGAAEFSGEGLRRLVDAVPACGTALEVGSGPGWDADFVESQGVAVRRTEVAAAFIDFQADRGKHIDKLDITSDELGGPYDAVIALAVLQHVERAQIPAFLRRVAAALRPGGVFLVAIREGFGERWEVGDSGNSYFTVLWSESAFRTLLDDAGLGVEWRFPGEDSKEGRWLMLLARKES</sequence>
<evidence type="ECO:0000313" key="3">
    <source>
        <dbReference type="EMBL" id="WQQ24983.1"/>
    </source>
</evidence>
<dbReference type="EMBL" id="CP141059">
    <property type="protein sequence ID" value="WQQ24983.1"/>
    <property type="molecule type" value="Genomic_DNA"/>
</dbReference>
<accession>A0ABZ0ZNC2</accession>
<dbReference type="GO" id="GO:0032259">
    <property type="term" value="P:methylation"/>
    <property type="evidence" value="ECO:0007669"/>
    <property type="project" value="UniProtKB-KW"/>
</dbReference>
<dbReference type="Pfam" id="PF08242">
    <property type="entry name" value="Methyltransf_12"/>
    <property type="match status" value="1"/>
</dbReference>
<keyword evidence="4" id="KW-1185">Reference proteome</keyword>
<dbReference type="RefSeq" id="WP_322936536.1">
    <property type="nucleotide sequence ID" value="NZ_CP141059.1"/>
</dbReference>
<organism evidence="3 4">
    <name type="scientific">Nocardioides bizhenqiangii</name>
    <dbReference type="NCBI Taxonomy" id="3095076"/>
    <lineage>
        <taxon>Bacteria</taxon>
        <taxon>Bacillati</taxon>
        <taxon>Actinomycetota</taxon>
        <taxon>Actinomycetes</taxon>
        <taxon>Propionibacteriales</taxon>
        <taxon>Nocardioidaceae</taxon>
        <taxon>Nocardioides</taxon>
    </lineage>
</organism>
<dbReference type="InterPro" id="IPR013217">
    <property type="entry name" value="Methyltransf_12"/>
</dbReference>
<reference evidence="4" key="1">
    <citation type="submission" date="2023-12" db="EMBL/GenBank/DDBJ databases">
        <title>Novel species in genus Nocardioides.</title>
        <authorList>
            <person name="Zhou H."/>
        </authorList>
    </citation>
    <scope>NUCLEOTIDE SEQUENCE [LARGE SCALE GENOMIC DNA]</scope>
    <source>
        <strain evidence="4">HM61</strain>
    </source>
</reference>
<dbReference type="InterPro" id="IPR029063">
    <property type="entry name" value="SAM-dependent_MTases_sf"/>
</dbReference>
<keyword evidence="3" id="KW-0808">Transferase</keyword>
<name>A0ABZ0ZNC2_9ACTN</name>